<evidence type="ECO:0000256" key="12">
    <source>
        <dbReference type="SAM" id="SignalP"/>
    </source>
</evidence>
<evidence type="ECO:0000256" key="1">
    <source>
        <dbReference type="ARBA" id="ARBA00004613"/>
    </source>
</evidence>
<dbReference type="SUPFAM" id="SSF56994">
    <property type="entry name" value="Insulin-like"/>
    <property type="match status" value="1"/>
</dbReference>
<keyword evidence="4 10" id="KW-0964">Secreted</keyword>
<dbReference type="PROSITE" id="PS00262">
    <property type="entry name" value="INSULIN"/>
    <property type="match status" value="1"/>
</dbReference>
<evidence type="ECO:0000313" key="15">
    <source>
        <dbReference type="Proteomes" id="UP000316079"/>
    </source>
</evidence>
<evidence type="ECO:0000259" key="13">
    <source>
        <dbReference type="SMART" id="SM00078"/>
    </source>
</evidence>
<dbReference type="GO" id="GO:0005576">
    <property type="term" value="C:extracellular region"/>
    <property type="evidence" value="ECO:0007669"/>
    <property type="project" value="UniProtKB-SubCell"/>
</dbReference>
<dbReference type="AlphaFoldDB" id="A0A553Q8D5"/>
<feature type="chain" id="PRO_5021708971" description="Relaxin-3" evidence="12">
    <location>
        <begin position="22"/>
        <end position="149"/>
    </location>
</feature>
<dbReference type="Proteomes" id="UP000316079">
    <property type="component" value="Unassembled WGS sequence"/>
</dbReference>
<accession>A0A553Q8D5</accession>
<dbReference type="PANTHER" id="PTHR20968:SF0">
    <property type="entry name" value="RELAXIN-3"/>
    <property type="match status" value="1"/>
</dbReference>
<dbReference type="CDD" id="cd04365">
    <property type="entry name" value="IlGF_relaxin_like"/>
    <property type="match status" value="1"/>
</dbReference>
<dbReference type="Pfam" id="PF00049">
    <property type="entry name" value="Insulin"/>
    <property type="match status" value="1"/>
</dbReference>
<proteinExistence type="inferred from homology"/>
<evidence type="ECO:0000256" key="10">
    <source>
        <dbReference type="RuleBase" id="RU000406"/>
    </source>
</evidence>
<dbReference type="InterPro" id="IPR051777">
    <property type="entry name" value="Insulin-like_neuro_ligands"/>
</dbReference>
<gene>
    <name evidence="14" type="ORF">DNTS_030230</name>
</gene>
<dbReference type="PRINTS" id="PR00276">
    <property type="entry name" value="INSULINFAMLY"/>
</dbReference>
<organism evidence="14 15">
    <name type="scientific">Danionella cerebrum</name>
    <dbReference type="NCBI Taxonomy" id="2873325"/>
    <lineage>
        <taxon>Eukaryota</taxon>
        <taxon>Metazoa</taxon>
        <taxon>Chordata</taxon>
        <taxon>Craniata</taxon>
        <taxon>Vertebrata</taxon>
        <taxon>Euteleostomi</taxon>
        <taxon>Actinopterygii</taxon>
        <taxon>Neopterygii</taxon>
        <taxon>Teleostei</taxon>
        <taxon>Ostariophysi</taxon>
        <taxon>Cypriniformes</taxon>
        <taxon>Danionidae</taxon>
        <taxon>Danioninae</taxon>
        <taxon>Danionella</taxon>
    </lineage>
</organism>
<feature type="domain" description="Insulin-like" evidence="13">
    <location>
        <begin position="30"/>
        <end position="149"/>
    </location>
</feature>
<protein>
    <recommendedName>
        <fullName evidence="9">Relaxin-3</fullName>
    </recommendedName>
</protein>
<comment type="subunit">
    <text evidence="3">Heterodimer of a B chain and an A chain linked by two disulfide bonds.</text>
</comment>
<evidence type="ECO:0000256" key="9">
    <source>
        <dbReference type="ARBA" id="ARBA00040355"/>
    </source>
</evidence>
<dbReference type="OrthoDB" id="8900574at2759"/>
<dbReference type="STRING" id="623744.A0A553Q8D5"/>
<feature type="region of interest" description="Disordered" evidence="11">
    <location>
        <begin position="65"/>
        <end position="90"/>
    </location>
</feature>
<reference evidence="14 15" key="1">
    <citation type="journal article" date="2019" name="Sci. Data">
        <title>Hybrid genome assembly and annotation of Danionella translucida.</title>
        <authorList>
            <person name="Kadobianskyi M."/>
            <person name="Schulze L."/>
            <person name="Schuelke M."/>
            <person name="Judkewitz B."/>
        </authorList>
    </citation>
    <scope>NUCLEOTIDE SEQUENCE [LARGE SCALE GENOMIC DNA]</scope>
    <source>
        <strain evidence="14 15">Bolton</strain>
    </source>
</reference>
<dbReference type="InterPro" id="IPR022353">
    <property type="entry name" value="Insulin_CS"/>
</dbReference>
<evidence type="ECO:0000256" key="7">
    <source>
        <dbReference type="ARBA" id="ARBA00022729"/>
    </source>
</evidence>
<evidence type="ECO:0000256" key="8">
    <source>
        <dbReference type="ARBA" id="ARBA00023157"/>
    </source>
</evidence>
<keyword evidence="8" id="KW-1015">Disulfide bond</keyword>
<comment type="subcellular location">
    <subcellularLocation>
        <location evidence="1 10">Secreted</location>
    </subcellularLocation>
</comment>
<comment type="similarity">
    <text evidence="2 10">Belongs to the insulin family.</text>
</comment>
<evidence type="ECO:0000256" key="4">
    <source>
        <dbReference type="ARBA" id="ARBA00022525"/>
    </source>
</evidence>
<keyword evidence="7 12" id="KW-0732">Signal</keyword>
<keyword evidence="15" id="KW-1185">Reference proteome</keyword>
<evidence type="ECO:0000256" key="5">
    <source>
        <dbReference type="ARBA" id="ARBA00022685"/>
    </source>
</evidence>
<evidence type="ECO:0000313" key="14">
    <source>
        <dbReference type="EMBL" id="TRY86189.1"/>
    </source>
</evidence>
<keyword evidence="6" id="KW-0372">Hormone</keyword>
<evidence type="ECO:0000256" key="3">
    <source>
        <dbReference type="ARBA" id="ARBA00011207"/>
    </source>
</evidence>
<dbReference type="EMBL" id="SRMA01026244">
    <property type="protein sequence ID" value="TRY86189.1"/>
    <property type="molecule type" value="Genomic_DNA"/>
</dbReference>
<sequence length="149" mass="16302">MCRAVILPLFLLVALLDGVRGSEEHPFYGVKLCGREFIRAVIFTCGGSRWRRASDLLSGDLSTDLHSSRDDAASDNSASSPFVPESETPVRSELIPVGPVFRSPTFWSISEEVLEGLRSSDRKGRDMDVGLSSACCKWGCSKSEIRSLC</sequence>
<evidence type="ECO:0000256" key="11">
    <source>
        <dbReference type="SAM" id="MobiDB-lite"/>
    </source>
</evidence>
<feature type="signal peptide" evidence="12">
    <location>
        <begin position="1"/>
        <end position="21"/>
    </location>
</feature>
<comment type="caution">
    <text evidence="14">The sequence shown here is derived from an EMBL/GenBank/DDBJ whole genome shotgun (WGS) entry which is preliminary data.</text>
</comment>
<name>A0A553Q8D5_9TELE</name>
<dbReference type="InterPro" id="IPR022352">
    <property type="entry name" value="Ins/IGF/rlx"/>
</dbReference>
<keyword evidence="5" id="KW-0165">Cleavage on pair of basic residues</keyword>
<evidence type="ECO:0000256" key="6">
    <source>
        <dbReference type="ARBA" id="ARBA00022702"/>
    </source>
</evidence>
<dbReference type="InterPro" id="IPR016179">
    <property type="entry name" value="Insulin-like"/>
</dbReference>
<dbReference type="PANTHER" id="PTHR20968">
    <property type="entry name" value="ILGF DOMAIN-CONTAINING PROTEIN"/>
    <property type="match status" value="1"/>
</dbReference>
<evidence type="ECO:0000256" key="2">
    <source>
        <dbReference type="ARBA" id="ARBA00009034"/>
    </source>
</evidence>
<dbReference type="InterPro" id="IPR036438">
    <property type="entry name" value="Insulin-like_sf"/>
</dbReference>
<dbReference type="GO" id="GO:0001664">
    <property type="term" value="F:G protein-coupled receptor binding"/>
    <property type="evidence" value="ECO:0007669"/>
    <property type="project" value="TreeGrafter"/>
</dbReference>
<dbReference type="GO" id="GO:0005179">
    <property type="term" value="F:hormone activity"/>
    <property type="evidence" value="ECO:0007669"/>
    <property type="project" value="UniProtKB-KW"/>
</dbReference>
<dbReference type="SMART" id="SM00078">
    <property type="entry name" value="IlGF"/>
    <property type="match status" value="1"/>
</dbReference>